<reference evidence="2 3" key="1">
    <citation type="journal article" date="2010" name="Nature">
        <title>Genome sequencing and analysis of the model grass Brachypodium distachyon.</title>
        <authorList>
            <consortium name="International Brachypodium Initiative"/>
        </authorList>
    </citation>
    <scope>NUCLEOTIDE SEQUENCE [LARGE SCALE GENOMIC DNA]</scope>
    <source>
        <strain evidence="2 3">Bd21</strain>
    </source>
</reference>
<keyword evidence="4" id="KW-1185">Reference proteome</keyword>
<protein>
    <submittedName>
        <fullName evidence="2 3">Uncharacterized protein</fullName>
    </submittedName>
</protein>
<name>A0A2K2CZ70_BRADI</name>
<feature type="region of interest" description="Disordered" evidence="1">
    <location>
        <begin position="158"/>
        <end position="181"/>
    </location>
</feature>
<evidence type="ECO:0000256" key="1">
    <source>
        <dbReference type="SAM" id="MobiDB-lite"/>
    </source>
</evidence>
<dbReference type="InParanoid" id="A0A2K2CZ70"/>
<accession>A0A2K2CZ70</accession>
<gene>
    <name evidence="2" type="ORF">BRADI_3g24693v3</name>
</gene>
<sequence>MRPLPSSARCRPARRCPAPPPARRWYCRLAPDTCESYCGRPQICRPQPNPDFSIIPNPNSQARITRPPSLGLANCPSRPLLDLGEAARAGATSQAQLACGDAQGARAAARAGLRRRRGKRHAAARYGRWQEAAARGGLGLRANGPGAGVHWAQAAEGGRHGRQCARSGGARPPRRDRTLRRASPCRCSMMCPSEDSINMVIPSHGERRWSASSRQRLLV</sequence>
<evidence type="ECO:0000313" key="3">
    <source>
        <dbReference type="EnsemblPlants" id="PNT67318"/>
    </source>
</evidence>
<proteinExistence type="predicted"/>
<dbReference type="ExpressionAtlas" id="A0A2K2CZ70">
    <property type="expression patterns" value="baseline"/>
</dbReference>
<evidence type="ECO:0000313" key="4">
    <source>
        <dbReference type="Proteomes" id="UP000008810"/>
    </source>
</evidence>
<evidence type="ECO:0000313" key="2">
    <source>
        <dbReference type="EMBL" id="PNT67318.1"/>
    </source>
</evidence>
<dbReference type="AlphaFoldDB" id="A0A2K2CZ70"/>
<dbReference type="EnsemblPlants" id="PNT67318">
    <property type="protein sequence ID" value="PNT67318"/>
    <property type="gene ID" value="BRADI_3g24693v3"/>
</dbReference>
<reference evidence="2" key="2">
    <citation type="submission" date="2017-06" db="EMBL/GenBank/DDBJ databases">
        <title>WGS assembly of Brachypodium distachyon.</title>
        <authorList>
            <consortium name="The International Brachypodium Initiative"/>
            <person name="Lucas S."/>
            <person name="Harmon-Smith M."/>
            <person name="Lail K."/>
            <person name="Tice H."/>
            <person name="Grimwood J."/>
            <person name="Bruce D."/>
            <person name="Barry K."/>
            <person name="Shu S."/>
            <person name="Lindquist E."/>
            <person name="Wang M."/>
            <person name="Pitluck S."/>
            <person name="Vogel J.P."/>
            <person name="Garvin D.F."/>
            <person name="Mockler T.C."/>
            <person name="Schmutz J."/>
            <person name="Rokhsar D."/>
            <person name="Bevan M.W."/>
        </authorList>
    </citation>
    <scope>NUCLEOTIDE SEQUENCE</scope>
    <source>
        <strain evidence="2">Bd21</strain>
    </source>
</reference>
<dbReference type="EMBL" id="CM000882">
    <property type="protein sequence ID" value="PNT67318.1"/>
    <property type="molecule type" value="Genomic_DNA"/>
</dbReference>
<reference evidence="3" key="3">
    <citation type="submission" date="2018-08" db="UniProtKB">
        <authorList>
            <consortium name="EnsemblPlants"/>
        </authorList>
    </citation>
    <scope>IDENTIFICATION</scope>
    <source>
        <strain evidence="3">cv. Bd21</strain>
    </source>
</reference>
<dbReference type="Gramene" id="PNT67318">
    <property type="protein sequence ID" value="PNT67318"/>
    <property type="gene ID" value="BRADI_3g24693v3"/>
</dbReference>
<dbReference type="Proteomes" id="UP000008810">
    <property type="component" value="Chromosome 3"/>
</dbReference>
<organism evidence="2">
    <name type="scientific">Brachypodium distachyon</name>
    <name type="common">Purple false brome</name>
    <name type="synonym">Trachynia distachya</name>
    <dbReference type="NCBI Taxonomy" id="15368"/>
    <lineage>
        <taxon>Eukaryota</taxon>
        <taxon>Viridiplantae</taxon>
        <taxon>Streptophyta</taxon>
        <taxon>Embryophyta</taxon>
        <taxon>Tracheophyta</taxon>
        <taxon>Spermatophyta</taxon>
        <taxon>Magnoliopsida</taxon>
        <taxon>Liliopsida</taxon>
        <taxon>Poales</taxon>
        <taxon>Poaceae</taxon>
        <taxon>BOP clade</taxon>
        <taxon>Pooideae</taxon>
        <taxon>Stipodae</taxon>
        <taxon>Brachypodieae</taxon>
        <taxon>Brachypodium</taxon>
    </lineage>
</organism>